<dbReference type="Gene3D" id="3.40.640.10">
    <property type="entry name" value="Type I PLP-dependent aspartate aminotransferase-like (Major domain)"/>
    <property type="match status" value="1"/>
</dbReference>
<keyword evidence="12" id="KW-0670">Pyruvate</keyword>
<dbReference type="SUPFAM" id="SSF53383">
    <property type="entry name" value="PLP-dependent transferases"/>
    <property type="match status" value="1"/>
</dbReference>
<dbReference type="FunFam" id="3.40.640.10:FF:000054">
    <property type="entry name" value="Serine--glyoxylate aminotransferase"/>
    <property type="match status" value="1"/>
</dbReference>
<comment type="similarity">
    <text evidence="2 9">Belongs to the class-V pyridoxal-phosphate-dependent aminotransferase family.</text>
</comment>
<keyword evidence="12" id="KW-0808">Transferase</keyword>
<evidence type="ECO:0000259" key="11">
    <source>
        <dbReference type="Pfam" id="PF00266"/>
    </source>
</evidence>
<dbReference type="PANTHER" id="PTHR21152:SF40">
    <property type="entry name" value="ALANINE--GLYOXYLATE AMINOTRANSFERASE"/>
    <property type="match status" value="1"/>
</dbReference>
<name>A0A0S6UAM1_NEOTH</name>
<proteinExistence type="inferred from homology"/>
<evidence type="ECO:0000256" key="3">
    <source>
        <dbReference type="ARBA" id="ARBA00011771"/>
    </source>
</evidence>
<dbReference type="GO" id="GO:0019265">
    <property type="term" value="P:glycine biosynthetic process, by transamination of glyoxylate"/>
    <property type="evidence" value="ECO:0007669"/>
    <property type="project" value="TreeGrafter"/>
</dbReference>
<dbReference type="GO" id="GO:0008453">
    <property type="term" value="F:alanine-glyoxylate transaminase activity"/>
    <property type="evidence" value="ECO:0007669"/>
    <property type="project" value="TreeGrafter"/>
</dbReference>
<evidence type="ECO:0000256" key="7">
    <source>
        <dbReference type="PIRSR" id="PIRSR000524-1"/>
    </source>
</evidence>
<feature type="domain" description="Aminotransferase class V" evidence="11">
    <location>
        <begin position="30"/>
        <end position="334"/>
    </location>
</feature>
<protein>
    <recommendedName>
        <fullName evidence="6">Tritium exchange subunit</fullName>
    </recommendedName>
</protein>
<dbReference type="InterPro" id="IPR000192">
    <property type="entry name" value="Aminotrans_V_dom"/>
</dbReference>
<comment type="subunit">
    <text evidence="3">Heterodimer of a large and a small subunit.</text>
</comment>
<keyword evidence="4 8" id="KW-0663">Pyridoxal phosphate</keyword>
<comment type="cofactor">
    <cofactor evidence="1 8 10">
        <name>pyridoxal 5'-phosphate</name>
        <dbReference type="ChEBI" id="CHEBI:597326"/>
    </cofactor>
</comment>
<evidence type="ECO:0000313" key="12">
    <source>
        <dbReference type="EMBL" id="GAF25781.1"/>
    </source>
</evidence>
<dbReference type="InterPro" id="IPR020578">
    <property type="entry name" value="Aminotrans_V_PyrdxlP_BS"/>
</dbReference>
<organism evidence="12">
    <name type="scientific">Moorella thermoacetica Y72</name>
    <dbReference type="NCBI Taxonomy" id="1325331"/>
    <lineage>
        <taxon>Bacteria</taxon>
        <taxon>Bacillati</taxon>
        <taxon>Bacillota</taxon>
        <taxon>Clostridia</taxon>
        <taxon>Neomoorellales</taxon>
        <taxon>Neomoorellaceae</taxon>
        <taxon>Neomoorella</taxon>
    </lineage>
</organism>
<feature type="modified residue" description="N6-(pyridoxal phosphate)lysine" evidence="8">
    <location>
        <position position="196"/>
    </location>
</feature>
<dbReference type="AlphaFoldDB" id="A0A0S6UAM1"/>
<dbReference type="EMBL" id="DF238840">
    <property type="protein sequence ID" value="GAF25781.1"/>
    <property type="molecule type" value="Genomic_DNA"/>
</dbReference>
<feature type="binding site" evidence="7">
    <location>
        <position position="340"/>
    </location>
    <ligand>
        <name>substrate</name>
    </ligand>
</feature>
<evidence type="ECO:0000256" key="10">
    <source>
        <dbReference type="RuleBase" id="RU004504"/>
    </source>
</evidence>
<evidence type="ECO:0000256" key="2">
    <source>
        <dbReference type="ARBA" id="ARBA00009236"/>
    </source>
</evidence>
<dbReference type="InterPro" id="IPR015422">
    <property type="entry name" value="PyrdxlP-dep_Trfase_small"/>
</dbReference>
<dbReference type="Gene3D" id="3.90.1150.10">
    <property type="entry name" value="Aspartate Aminotransferase, domain 1"/>
    <property type="match status" value="1"/>
</dbReference>
<dbReference type="GO" id="GO:0004760">
    <property type="term" value="F:L-serine-pyruvate transaminase activity"/>
    <property type="evidence" value="ECO:0007669"/>
    <property type="project" value="TreeGrafter"/>
</dbReference>
<reference evidence="12" key="1">
    <citation type="journal article" date="2014" name="Gene">
        <title>Genome-guided analysis of transformation efficiency and carbon dioxide assimilation by Moorella thermoacetica Y72.</title>
        <authorList>
            <person name="Tsukahara K."/>
            <person name="Kita A."/>
            <person name="Nakashimada Y."/>
            <person name="Hoshino T."/>
            <person name="Murakami K."/>
        </authorList>
    </citation>
    <scope>NUCLEOTIDE SEQUENCE [LARGE SCALE GENOMIC DNA]</scope>
    <source>
        <strain evidence="12">Y72</strain>
    </source>
</reference>
<dbReference type="PROSITE" id="PS00595">
    <property type="entry name" value="AA_TRANSFER_CLASS_5"/>
    <property type="match status" value="1"/>
</dbReference>
<gene>
    <name evidence="12" type="ORF">MTY_1118</name>
</gene>
<comment type="function">
    <text evidence="5">Soluble hydrogenase catalyzes both production and consumption of hydrogen from suitable artificial electron donors or acceptors. This subunit catalyzes the tritium-exchange activity.</text>
</comment>
<dbReference type="PIRSF" id="PIRSF000524">
    <property type="entry name" value="SPT"/>
    <property type="match status" value="1"/>
</dbReference>
<dbReference type="Pfam" id="PF00266">
    <property type="entry name" value="Aminotran_5"/>
    <property type="match status" value="1"/>
</dbReference>
<dbReference type="PANTHER" id="PTHR21152">
    <property type="entry name" value="AMINOTRANSFERASE CLASS V"/>
    <property type="match status" value="1"/>
</dbReference>
<dbReference type="InterPro" id="IPR015421">
    <property type="entry name" value="PyrdxlP-dep_Trfase_major"/>
</dbReference>
<dbReference type="Proteomes" id="UP000063718">
    <property type="component" value="Unassembled WGS sequence"/>
</dbReference>
<accession>A0A0S6UAM1</accession>
<evidence type="ECO:0000256" key="1">
    <source>
        <dbReference type="ARBA" id="ARBA00001933"/>
    </source>
</evidence>
<dbReference type="InterPro" id="IPR024169">
    <property type="entry name" value="SP_NH2Trfase/AEP_transaminase"/>
</dbReference>
<evidence type="ECO:0000256" key="8">
    <source>
        <dbReference type="PIRSR" id="PIRSR000524-50"/>
    </source>
</evidence>
<dbReference type="InterPro" id="IPR015424">
    <property type="entry name" value="PyrdxlP-dep_Trfase"/>
</dbReference>
<evidence type="ECO:0000256" key="9">
    <source>
        <dbReference type="RuleBase" id="RU004075"/>
    </source>
</evidence>
<evidence type="ECO:0000256" key="4">
    <source>
        <dbReference type="ARBA" id="ARBA00022898"/>
    </source>
</evidence>
<keyword evidence="12" id="KW-0032">Aminotransferase</keyword>
<sequence length="391" mass="41122">MILVTDKQILLLPGPTPVPPQVALAMARPAINHRGPEFKALWAEVTSGLKDVFQTRAEVVILTASGTGGMEAAVANLISPGEKVLVVTIGAFGERFVQICRAFNVEAEVVAFPYGQAADPEVIAERLAADTGHEIKAILVQHNETSTGVLNDIQAISRARGDHPALLIVDSISGLAAADLPMDAWHIDVVIAGSQKAFMLPPGLTMLAVGERAWQAAEKCSNQRFYLDIKKARNSGLKGQTPFTPAVPLLYGLQESLRLLKAETLAGSYARHALMRDMVRAGVRALGLKLLADEAIASPAVTAVCVPEGMKPADIINPLRERFGVVVAGGQGAVKDQVFRIGHLGYVSFNDILAGLAALEAVLADAGVPVTRGAAVAAASTILSESEAVDK</sequence>
<evidence type="ECO:0000256" key="6">
    <source>
        <dbReference type="ARBA" id="ARBA00079151"/>
    </source>
</evidence>
<evidence type="ECO:0000256" key="5">
    <source>
        <dbReference type="ARBA" id="ARBA00054899"/>
    </source>
</evidence>